<organism evidence="3 4">
    <name type="scientific">Actinophytocola glycyrrhizae</name>
    <dbReference type="NCBI Taxonomy" id="2044873"/>
    <lineage>
        <taxon>Bacteria</taxon>
        <taxon>Bacillati</taxon>
        <taxon>Actinomycetota</taxon>
        <taxon>Actinomycetes</taxon>
        <taxon>Pseudonocardiales</taxon>
        <taxon>Pseudonocardiaceae</taxon>
    </lineage>
</organism>
<accession>A0ABV9SCX5</accession>
<protein>
    <submittedName>
        <fullName evidence="3">Uncharacterized protein</fullName>
    </submittedName>
</protein>
<evidence type="ECO:0000313" key="3">
    <source>
        <dbReference type="EMBL" id="MFC4858854.1"/>
    </source>
</evidence>
<keyword evidence="2" id="KW-0812">Transmembrane</keyword>
<feature type="compositionally biased region" description="Low complexity" evidence="1">
    <location>
        <begin position="94"/>
        <end position="110"/>
    </location>
</feature>
<name>A0ABV9SCX5_9PSEU</name>
<evidence type="ECO:0000256" key="1">
    <source>
        <dbReference type="SAM" id="MobiDB-lite"/>
    </source>
</evidence>
<feature type="compositionally biased region" description="Pro residues" evidence="1">
    <location>
        <begin position="81"/>
        <end position="93"/>
    </location>
</feature>
<gene>
    <name evidence="3" type="ORF">ACFPCV_35615</name>
</gene>
<proteinExistence type="predicted"/>
<feature type="region of interest" description="Disordered" evidence="1">
    <location>
        <begin position="1"/>
        <end position="20"/>
    </location>
</feature>
<keyword evidence="4" id="KW-1185">Reference proteome</keyword>
<dbReference type="Proteomes" id="UP001595859">
    <property type="component" value="Unassembled WGS sequence"/>
</dbReference>
<feature type="region of interest" description="Disordered" evidence="1">
    <location>
        <begin position="73"/>
        <end position="110"/>
    </location>
</feature>
<keyword evidence="2" id="KW-1133">Transmembrane helix</keyword>
<comment type="caution">
    <text evidence="3">The sequence shown here is derived from an EMBL/GenBank/DDBJ whole genome shotgun (WGS) entry which is preliminary data.</text>
</comment>
<feature type="transmembrane region" description="Helical" evidence="2">
    <location>
        <begin position="40"/>
        <end position="63"/>
    </location>
</feature>
<reference evidence="4" key="1">
    <citation type="journal article" date="2019" name="Int. J. Syst. Evol. Microbiol.">
        <title>The Global Catalogue of Microorganisms (GCM) 10K type strain sequencing project: providing services to taxonomists for standard genome sequencing and annotation.</title>
        <authorList>
            <consortium name="The Broad Institute Genomics Platform"/>
            <consortium name="The Broad Institute Genome Sequencing Center for Infectious Disease"/>
            <person name="Wu L."/>
            <person name="Ma J."/>
        </authorList>
    </citation>
    <scope>NUCLEOTIDE SEQUENCE [LARGE SCALE GENOMIC DNA]</scope>
    <source>
        <strain evidence="4">ZS-22-S1</strain>
    </source>
</reference>
<evidence type="ECO:0000256" key="2">
    <source>
        <dbReference type="SAM" id="Phobius"/>
    </source>
</evidence>
<keyword evidence="2" id="KW-0472">Membrane</keyword>
<dbReference type="RefSeq" id="WP_378061547.1">
    <property type="nucleotide sequence ID" value="NZ_JBHSIS010000024.1"/>
</dbReference>
<dbReference type="EMBL" id="JBHSIS010000024">
    <property type="protein sequence ID" value="MFC4858854.1"/>
    <property type="molecule type" value="Genomic_DNA"/>
</dbReference>
<sequence>MSEDIKDLLGKAIGDEPPMGVDRDEVFRAGRQRVRRRRGLAAGGVVAAVVAAAVGAATLTNFVSVEPEPLPPAAGNSQFAPPGPDLPLPPRSQPKPSVAGAPPLTTGHTGTLTQRLFQSGIVRVRDVLPWPSHTSPTGFRIQDDTYLFEADISTAKAEGFLRVSVSFVAPGSVASCAEVDAGYDSCKMGSKDGLPVAEATWKGQDGERRDLALVAMPDGTKITAMSSNISQRLRDARKVPSGRPVFDAETLTRLIVKSGFSVF</sequence>
<evidence type="ECO:0000313" key="4">
    <source>
        <dbReference type="Proteomes" id="UP001595859"/>
    </source>
</evidence>